<dbReference type="EMBL" id="HM217830">
    <property type="protein sequence ID" value="AEI88070.1"/>
    <property type="molecule type" value="mRNA"/>
</dbReference>
<dbReference type="AlphaFoldDB" id="F8QXH6"/>
<feature type="domain" description="Fibrinogen C-terminal" evidence="1">
    <location>
        <begin position="4"/>
        <end position="36"/>
    </location>
</feature>
<dbReference type="Pfam" id="PF00147">
    <property type="entry name" value="Fibrinogen_C"/>
    <property type="match status" value="1"/>
</dbReference>
<dbReference type="InterPro" id="IPR002181">
    <property type="entry name" value="Fibrinogen_a/b/g_C_dom"/>
</dbReference>
<dbReference type="SUPFAM" id="SSF56496">
    <property type="entry name" value="Fibrinogen C-terminal domain-like"/>
    <property type="match status" value="1"/>
</dbReference>
<dbReference type="Gene3D" id="4.10.530.10">
    <property type="entry name" value="Gamma-fibrinogen Carboxyl Terminal Fragment, domain 2"/>
    <property type="match status" value="1"/>
</dbReference>
<reference evidence="2" key="1">
    <citation type="submission" date="2010-05" db="EMBL/GenBank/DDBJ databases">
        <title>Construction of SSH cDNA library from throacic ganglion mass of Scylla paramamosain.</title>
        <authorList>
            <person name="Zeng H."/>
            <person name="Huang J.R."/>
            <person name="Li W.X."/>
            <person name="Ye H.H."/>
        </authorList>
    </citation>
    <scope>NUCLEOTIDE SEQUENCE</scope>
</reference>
<evidence type="ECO:0000313" key="2">
    <source>
        <dbReference type="EMBL" id="AEI88070.1"/>
    </source>
</evidence>
<dbReference type="InterPro" id="IPR036056">
    <property type="entry name" value="Fibrinogen-like_C"/>
</dbReference>
<organism evidence="2">
    <name type="scientific">Scylla paramamosain</name>
    <name type="common">Mud crab</name>
    <dbReference type="NCBI Taxonomy" id="85552"/>
    <lineage>
        <taxon>Eukaryota</taxon>
        <taxon>Metazoa</taxon>
        <taxon>Ecdysozoa</taxon>
        <taxon>Arthropoda</taxon>
        <taxon>Crustacea</taxon>
        <taxon>Multicrustacea</taxon>
        <taxon>Malacostraca</taxon>
        <taxon>Eumalacostraca</taxon>
        <taxon>Eucarida</taxon>
        <taxon>Decapoda</taxon>
        <taxon>Pleocyemata</taxon>
        <taxon>Brachyura</taxon>
        <taxon>Eubrachyura</taxon>
        <taxon>Portunoidea</taxon>
        <taxon>Portunidae</taxon>
        <taxon>Portuninae</taxon>
        <taxon>Scylla</taxon>
    </lineage>
</organism>
<sequence length="36" mass="4047">TNCLAQMNNRAFTSLDRDHDSSSNNCAVLKGGAWWY</sequence>
<proteinExistence type="evidence at transcript level"/>
<name>F8QXH6_SCYPA</name>
<feature type="non-terminal residue" evidence="2">
    <location>
        <position position="36"/>
    </location>
</feature>
<accession>F8QXH6</accession>
<evidence type="ECO:0000259" key="1">
    <source>
        <dbReference type="Pfam" id="PF00147"/>
    </source>
</evidence>
<protein>
    <submittedName>
        <fullName evidence="2">Transcription factor CBF/NF-Y/archaeal histone 1</fullName>
    </submittedName>
</protein>
<feature type="non-terminal residue" evidence="2">
    <location>
        <position position="1"/>
    </location>
</feature>